<evidence type="ECO:0000256" key="16">
    <source>
        <dbReference type="ARBA" id="ARBA00047493"/>
    </source>
</evidence>
<comment type="pathway">
    <text evidence="2">Cofactor biosynthesis; tetrahydrofolate biosynthesis; 7,8-dihydrofolate from 2-amino-4-hydroxy-6-hydroxymethyl-7,8-dihydropteridine diphosphate and 4-aminobenzoate: step 2/2.</text>
</comment>
<evidence type="ECO:0000256" key="7">
    <source>
        <dbReference type="ARBA" id="ARBA00013025"/>
    </source>
</evidence>
<evidence type="ECO:0000256" key="4">
    <source>
        <dbReference type="ARBA" id="ARBA00008276"/>
    </source>
</evidence>
<evidence type="ECO:0000256" key="11">
    <source>
        <dbReference type="ARBA" id="ARBA00022741"/>
    </source>
</evidence>
<dbReference type="EC" id="6.3.2.17" evidence="7"/>
<dbReference type="GO" id="GO:0004326">
    <property type="term" value="F:tetrahydrofolylpolyglutamate synthase activity"/>
    <property type="evidence" value="ECO:0007669"/>
    <property type="project" value="UniProtKB-EC"/>
</dbReference>
<dbReference type="InterPro" id="IPR036565">
    <property type="entry name" value="Mur-like_cat_sf"/>
</dbReference>
<keyword evidence="13" id="KW-0460">Magnesium</keyword>
<feature type="domain" description="Mur ligase central" evidence="20">
    <location>
        <begin position="139"/>
        <end position="274"/>
    </location>
</feature>
<dbReference type="Pfam" id="PF02875">
    <property type="entry name" value="Mur_ligase_C"/>
    <property type="match status" value="1"/>
</dbReference>
<dbReference type="PIRSF" id="PIRSF001563">
    <property type="entry name" value="Folylpolyglu_synth"/>
    <property type="match status" value="1"/>
</dbReference>
<dbReference type="NCBIfam" id="TIGR01499">
    <property type="entry name" value="folC"/>
    <property type="match status" value="1"/>
</dbReference>
<accession>A0AA46PWH1</accession>
<dbReference type="SUPFAM" id="SSF53623">
    <property type="entry name" value="MurD-like peptide ligases, catalytic domain"/>
    <property type="match status" value="1"/>
</dbReference>
<comment type="catalytic activity">
    <reaction evidence="16">
        <text>(6S)-5,6,7,8-tetrahydrofolyl-(gamma-L-Glu)(n) + L-glutamate + ATP = (6S)-5,6,7,8-tetrahydrofolyl-(gamma-L-Glu)(n+1) + ADP + phosphate + H(+)</text>
        <dbReference type="Rhea" id="RHEA:10580"/>
        <dbReference type="Rhea" id="RHEA-COMP:14738"/>
        <dbReference type="Rhea" id="RHEA-COMP:14740"/>
        <dbReference type="ChEBI" id="CHEBI:15378"/>
        <dbReference type="ChEBI" id="CHEBI:29985"/>
        <dbReference type="ChEBI" id="CHEBI:30616"/>
        <dbReference type="ChEBI" id="CHEBI:43474"/>
        <dbReference type="ChEBI" id="CHEBI:141005"/>
        <dbReference type="ChEBI" id="CHEBI:456216"/>
        <dbReference type="EC" id="6.3.2.17"/>
    </reaction>
</comment>
<dbReference type="GO" id="GO:0046656">
    <property type="term" value="P:folic acid biosynthetic process"/>
    <property type="evidence" value="ECO:0007669"/>
    <property type="project" value="UniProtKB-KW"/>
</dbReference>
<comment type="pathway">
    <text evidence="3">Cofactor biosynthesis; tetrahydrofolylpolyglutamate biosynthesis.</text>
</comment>
<dbReference type="EMBL" id="CP107027">
    <property type="protein sequence ID" value="UYG94390.1"/>
    <property type="molecule type" value="Genomic_DNA"/>
</dbReference>
<keyword evidence="12 18" id="KW-0067">ATP-binding</keyword>
<evidence type="ECO:0000256" key="1">
    <source>
        <dbReference type="ARBA" id="ARBA00001946"/>
    </source>
</evidence>
<evidence type="ECO:0000313" key="21">
    <source>
        <dbReference type="EMBL" id="UYG94390.1"/>
    </source>
</evidence>
<proteinExistence type="inferred from homology"/>
<evidence type="ECO:0000256" key="5">
    <source>
        <dbReference type="ARBA" id="ARBA00011245"/>
    </source>
</evidence>
<dbReference type="Gene3D" id="3.90.190.20">
    <property type="entry name" value="Mur ligase, C-terminal domain"/>
    <property type="match status" value="1"/>
</dbReference>
<dbReference type="EC" id="6.3.2.12" evidence="6"/>
<evidence type="ECO:0000256" key="6">
    <source>
        <dbReference type="ARBA" id="ARBA00013023"/>
    </source>
</evidence>
<evidence type="ECO:0000256" key="10">
    <source>
        <dbReference type="ARBA" id="ARBA00022723"/>
    </source>
</evidence>
<evidence type="ECO:0000259" key="19">
    <source>
        <dbReference type="Pfam" id="PF02875"/>
    </source>
</evidence>
<evidence type="ECO:0000256" key="14">
    <source>
        <dbReference type="ARBA" id="ARBA00022909"/>
    </source>
</evidence>
<gene>
    <name evidence="21" type="ORF">OD459_19700</name>
</gene>
<dbReference type="PANTHER" id="PTHR11136">
    <property type="entry name" value="FOLYLPOLYGLUTAMATE SYNTHASE-RELATED"/>
    <property type="match status" value="1"/>
</dbReference>
<evidence type="ECO:0000256" key="13">
    <source>
        <dbReference type="ARBA" id="ARBA00022842"/>
    </source>
</evidence>
<dbReference type="Proteomes" id="UP001163104">
    <property type="component" value="Chromosome"/>
</dbReference>
<dbReference type="AlphaFoldDB" id="A0AA46PWH1"/>
<feature type="domain" description="Mur ligase C-terminal" evidence="19">
    <location>
        <begin position="301"/>
        <end position="418"/>
    </location>
</feature>
<name>A0AA46PWH1_CYTFI</name>
<dbReference type="GO" id="GO:0046872">
    <property type="term" value="F:metal ion binding"/>
    <property type="evidence" value="ECO:0007669"/>
    <property type="project" value="UniProtKB-KW"/>
</dbReference>
<organism evidence="21 22">
    <name type="scientific">Cytobacillus firmus</name>
    <name type="common">Bacillus firmus</name>
    <dbReference type="NCBI Taxonomy" id="1399"/>
    <lineage>
        <taxon>Bacteria</taxon>
        <taxon>Bacillati</taxon>
        <taxon>Bacillota</taxon>
        <taxon>Bacilli</taxon>
        <taxon>Bacillales</taxon>
        <taxon>Bacillaceae</taxon>
        <taxon>Cytobacillus</taxon>
    </lineage>
</organism>
<evidence type="ECO:0000313" key="22">
    <source>
        <dbReference type="Proteomes" id="UP001163104"/>
    </source>
</evidence>
<dbReference type="PANTHER" id="PTHR11136:SF0">
    <property type="entry name" value="DIHYDROFOLATE SYNTHETASE-RELATED"/>
    <property type="match status" value="1"/>
</dbReference>
<evidence type="ECO:0000256" key="18">
    <source>
        <dbReference type="PIRNR" id="PIRNR001563"/>
    </source>
</evidence>
<evidence type="ECO:0000256" key="9">
    <source>
        <dbReference type="ARBA" id="ARBA00022598"/>
    </source>
</evidence>
<evidence type="ECO:0000259" key="20">
    <source>
        <dbReference type="Pfam" id="PF08245"/>
    </source>
</evidence>
<dbReference type="Pfam" id="PF08245">
    <property type="entry name" value="Mur_ligase_M"/>
    <property type="match status" value="1"/>
</dbReference>
<dbReference type="GO" id="GO:0005737">
    <property type="term" value="C:cytoplasm"/>
    <property type="evidence" value="ECO:0007669"/>
    <property type="project" value="TreeGrafter"/>
</dbReference>
<dbReference type="InterPro" id="IPR018109">
    <property type="entry name" value="Folylpolyglutamate_synth_CS"/>
</dbReference>
<protein>
    <recommendedName>
        <fullName evidence="8">Dihydrofolate synthase/folylpolyglutamate synthase</fullName>
        <ecNumber evidence="6">6.3.2.12</ecNumber>
        <ecNumber evidence="7">6.3.2.17</ecNumber>
    </recommendedName>
    <alternativeName>
        <fullName evidence="15">Tetrahydrofolylpolyglutamate synthase</fullName>
    </alternativeName>
</protein>
<evidence type="ECO:0000256" key="8">
    <source>
        <dbReference type="ARBA" id="ARBA00019357"/>
    </source>
</evidence>
<evidence type="ECO:0000256" key="17">
    <source>
        <dbReference type="ARBA" id="ARBA00049161"/>
    </source>
</evidence>
<comment type="similarity">
    <text evidence="4 18">Belongs to the folylpolyglutamate synthase family.</text>
</comment>
<dbReference type="PROSITE" id="PS01011">
    <property type="entry name" value="FOLYLPOLYGLU_SYNT_1"/>
    <property type="match status" value="1"/>
</dbReference>
<evidence type="ECO:0000256" key="3">
    <source>
        <dbReference type="ARBA" id="ARBA00005150"/>
    </source>
</evidence>
<dbReference type="InterPro" id="IPR001645">
    <property type="entry name" value="Folylpolyglutamate_synth"/>
</dbReference>
<keyword evidence="10" id="KW-0479">Metal-binding</keyword>
<dbReference type="GO" id="GO:0005524">
    <property type="term" value="F:ATP binding"/>
    <property type="evidence" value="ECO:0007669"/>
    <property type="project" value="UniProtKB-KW"/>
</dbReference>
<dbReference type="InterPro" id="IPR004101">
    <property type="entry name" value="Mur_ligase_C"/>
</dbReference>
<evidence type="ECO:0000256" key="12">
    <source>
        <dbReference type="ARBA" id="ARBA00022840"/>
    </source>
</evidence>
<comment type="subunit">
    <text evidence="5">Monomer.</text>
</comment>
<comment type="catalytic activity">
    <reaction evidence="17">
        <text>7,8-dihydropteroate + L-glutamate + ATP = 7,8-dihydrofolate + ADP + phosphate + H(+)</text>
        <dbReference type="Rhea" id="RHEA:23584"/>
        <dbReference type="ChEBI" id="CHEBI:15378"/>
        <dbReference type="ChEBI" id="CHEBI:17839"/>
        <dbReference type="ChEBI" id="CHEBI:29985"/>
        <dbReference type="ChEBI" id="CHEBI:30616"/>
        <dbReference type="ChEBI" id="CHEBI:43474"/>
        <dbReference type="ChEBI" id="CHEBI:57451"/>
        <dbReference type="ChEBI" id="CHEBI:456216"/>
        <dbReference type="EC" id="6.3.2.12"/>
    </reaction>
</comment>
<keyword evidence="9 18" id="KW-0436">Ligase</keyword>
<dbReference type="Gene3D" id="3.40.1190.10">
    <property type="entry name" value="Mur-like, catalytic domain"/>
    <property type="match status" value="1"/>
</dbReference>
<dbReference type="RefSeq" id="WP_263599429.1">
    <property type="nucleotide sequence ID" value="NZ_CP107027.1"/>
</dbReference>
<sequence>MFTAYEEALGWIHSRLRLGMKPGLQRMEWMMEKLGHPERRIKSVHIGGTNGKGSTVTFLRSILQEAGYSVGTFTSPYFENFNERISLNGTPIGDDDLVQLANDIYPLAVELEQTELGGPTEFEIITAMAFQYFGHIRPVDLVLFEVGLGGRYDSTNIIYPVLSIITSIGLDHTAILGDTFEKIAFEKAGIIKPGISVITAVKQEEALAVIQDKALGLKSPIYQLGNEFTISDHKSLVQGEFFSLETVFQEFRDLETGMSGKHQIENASLAVMAAELLNKFYSFLIEEKHIRAGLKTAFWPGRFEIVSHDPLVVIDGAHNEEGISALTAELEKRFGDRSKKIIFAALADKKLDKMINKLDSAADSITFTEFHFPRAASAEDLYNLSDNGRKQFHTDWKELLKTEVCESGKNSVLVITGSLYFLSEVKPVLLKILENKQ</sequence>
<evidence type="ECO:0000256" key="15">
    <source>
        <dbReference type="ARBA" id="ARBA00030592"/>
    </source>
</evidence>
<keyword evidence="11 18" id="KW-0547">Nucleotide-binding</keyword>
<reference evidence="21" key="1">
    <citation type="submission" date="2022-10" db="EMBL/GenBank/DDBJ databases">
        <title>Mechanism of multi-heavy metal repair in Cytobacillus Firmus M7.</title>
        <authorList>
            <person name="Li X."/>
            <person name="Yu C."/>
        </authorList>
    </citation>
    <scope>NUCLEOTIDE SEQUENCE</scope>
    <source>
        <strain evidence="21">M7</strain>
    </source>
</reference>
<keyword evidence="14" id="KW-0289">Folate biosynthesis</keyword>
<dbReference type="FunFam" id="3.40.1190.10:FF:000004">
    <property type="entry name" value="Dihydrofolate synthase/folylpolyglutamate synthase"/>
    <property type="match status" value="1"/>
</dbReference>
<dbReference type="InterPro" id="IPR013221">
    <property type="entry name" value="Mur_ligase_cen"/>
</dbReference>
<dbReference type="PROSITE" id="PS01012">
    <property type="entry name" value="FOLYLPOLYGLU_SYNT_2"/>
    <property type="match status" value="1"/>
</dbReference>
<dbReference type="GO" id="GO:0008841">
    <property type="term" value="F:dihydrofolate synthase activity"/>
    <property type="evidence" value="ECO:0007669"/>
    <property type="project" value="UniProtKB-EC"/>
</dbReference>
<dbReference type="SUPFAM" id="SSF53244">
    <property type="entry name" value="MurD-like peptide ligases, peptide-binding domain"/>
    <property type="match status" value="1"/>
</dbReference>
<evidence type="ECO:0000256" key="2">
    <source>
        <dbReference type="ARBA" id="ARBA00004799"/>
    </source>
</evidence>
<dbReference type="InterPro" id="IPR036615">
    <property type="entry name" value="Mur_ligase_C_dom_sf"/>
</dbReference>
<comment type="cofactor">
    <cofactor evidence="1">
        <name>Mg(2+)</name>
        <dbReference type="ChEBI" id="CHEBI:18420"/>
    </cofactor>
</comment>